<feature type="compositionally biased region" description="Basic and acidic residues" evidence="5">
    <location>
        <begin position="497"/>
        <end position="510"/>
    </location>
</feature>
<feature type="compositionally biased region" description="Low complexity" evidence="5">
    <location>
        <begin position="71"/>
        <end position="82"/>
    </location>
</feature>
<dbReference type="EMBL" id="LR824013">
    <property type="protein sequence ID" value="CAH0579077.1"/>
    <property type="molecule type" value="Genomic_DNA"/>
</dbReference>
<dbReference type="GO" id="GO:0060271">
    <property type="term" value="P:cilium assembly"/>
    <property type="evidence" value="ECO:0007669"/>
    <property type="project" value="TreeGrafter"/>
</dbReference>
<feature type="compositionally biased region" description="Basic and acidic residues" evidence="5">
    <location>
        <begin position="541"/>
        <end position="554"/>
    </location>
</feature>
<evidence type="ECO:0000313" key="8">
    <source>
        <dbReference type="Proteomes" id="UP001154114"/>
    </source>
</evidence>
<feature type="compositionally biased region" description="Low complexity" evidence="5">
    <location>
        <begin position="39"/>
        <end position="49"/>
    </location>
</feature>
<feature type="region of interest" description="Disordered" evidence="5">
    <location>
        <begin position="459"/>
        <end position="480"/>
    </location>
</feature>
<dbReference type="PANTHER" id="PTHR15654">
    <property type="entry name" value="COILED-COIL DOMAIN-CONTAINING PROTEIN 113-RELATED"/>
    <property type="match status" value="1"/>
</dbReference>
<dbReference type="OrthoDB" id="10254794at2759"/>
<evidence type="ECO:0000259" key="6">
    <source>
        <dbReference type="Pfam" id="PF13870"/>
    </source>
</evidence>
<dbReference type="InterPro" id="IPR025254">
    <property type="entry name" value="CCDC113/CCDC96_CC"/>
</dbReference>
<feature type="coiled-coil region" evidence="4">
    <location>
        <begin position="173"/>
        <end position="211"/>
    </location>
</feature>
<keyword evidence="2 4" id="KW-0175">Coiled coil</keyword>
<sequence length="586" mass="66188">MPSTQEPANADTPTHDSTGKQEPVKHDDAAATETKQEPAKPATKTVIKTKIIKKVMRKRLKKRKSAEEESSSGTSSAGSSHESAPEDEEKETYGLAKAAEPTALHVDRDEYLQAHRDLTTEKQYAQILNNLLHRRLAEYYKKRKCEHVLKPFEGDVELEEKYNQKLLVYDDMKKKAEMELADVKSKVSEVEEKYLARLENANSKFHELQQLERQTGSGLIYSRKGKPMTDKTVERFLTLQRRKADQANALCLRHIRARNAVSELEAIVKNLETLGPGLYVYQYEQLNVDNQNYMTKIEEREDELIKHRTKCTEHNQILAHIREKMHHTDEVIDCAECDLGDAEMDFFAAREELSSVKSRRNKLRWSLEDERLKAGLLTRKDLLRDFQASLDEVLKLEKKKKNLEAQVCKTAKNLREARKSVQIHHQHSVQHAMQKDGFKHDSASKDGHEKCILPYHRRSAGHHGRSSSLIAGRSSQQVGHDSVQIAIETRFQQNAEHGSEHESGHDHVSDHGYGSGDHARGPGHAGGGPGHHVHGLAHLGHGPDQHGHGAEHHGLSPLHHLRSSGRYVHGVGLHGHHGAHHSAPPQ</sequence>
<evidence type="ECO:0000256" key="5">
    <source>
        <dbReference type="SAM" id="MobiDB-lite"/>
    </source>
</evidence>
<dbReference type="Pfam" id="PF13870">
    <property type="entry name" value="CCDC113_CCDC96_CC"/>
    <property type="match status" value="1"/>
</dbReference>
<feature type="region of interest" description="Disordered" evidence="5">
    <location>
        <begin position="1"/>
        <end position="92"/>
    </location>
</feature>
<keyword evidence="8" id="KW-1185">Reference proteome</keyword>
<dbReference type="InterPro" id="IPR051885">
    <property type="entry name" value="CC_CF"/>
</dbReference>
<dbReference type="AlphaFoldDB" id="A0A9P0BLC6"/>
<accession>A0A9P0BLC6</accession>
<keyword evidence="3" id="KW-0966">Cell projection</keyword>
<evidence type="ECO:0000256" key="2">
    <source>
        <dbReference type="ARBA" id="ARBA00023054"/>
    </source>
</evidence>
<name>A0A9P0BLC6_CHRIL</name>
<organism evidence="7 8">
    <name type="scientific">Chrysodeixis includens</name>
    <name type="common">Soybean looper</name>
    <name type="synonym">Pseudoplusia includens</name>
    <dbReference type="NCBI Taxonomy" id="689277"/>
    <lineage>
        <taxon>Eukaryota</taxon>
        <taxon>Metazoa</taxon>
        <taxon>Ecdysozoa</taxon>
        <taxon>Arthropoda</taxon>
        <taxon>Hexapoda</taxon>
        <taxon>Insecta</taxon>
        <taxon>Pterygota</taxon>
        <taxon>Neoptera</taxon>
        <taxon>Endopterygota</taxon>
        <taxon>Lepidoptera</taxon>
        <taxon>Glossata</taxon>
        <taxon>Ditrysia</taxon>
        <taxon>Noctuoidea</taxon>
        <taxon>Noctuidae</taxon>
        <taxon>Plusiinae</taxon>
        <taxon>Chrysodeixis</taxon>
    </lineage>
</organism>
<proteinExistence type="predicted"/>
<gene>
    <name evidence="7" type="ORF">CINC_LOCUS896</name>
</gene>
<comment type="subcellular location">
    <subcellularLocation>
        <location evidence="1">Cell projection</location>
        <location evidence="1">Cilium</location>
    </subcellularLocation>
</comment>
<evidence type="ECO:0000256" key="4">
    <source>
        <dbReference type="SAM" id="Coils"/>
    </source>
</evidence>
<evidence type="ECO:0000313" key="7">
    <source>
        <dbReference type="EMBL" id="CAH0579077.1"/>
    </source>
</evidence>
<reference evidence="7" key="1">
    <citation type="submission" date="2021-12" db="EMBL/GenBank/DDBJ databases">
        <authorList>
            <person name="King R."/>
        </authorList>
    </citation>
    <scope>NUCLEOTIDE SEQUENCE</scope>
</reference>
<dbReference type="GO" id="GO:0005930">
    <property type="term" value="C:axoneme"/>
    <property type="evidence" value="ECO:0007669"/>
    <property type="project" value="TreeGrafter"/>
</dbReference>
<protein>
    <recommendedName>
        <fullName evidence="6">CCDC113/CCDC96 coiled-coil domain-containing protein</fullName>
    </recommendedName>
</protein>
<evidence type="ECO:0000256" key="1">
    <source>
        <dbReference type="ARBA" id="ARBA00004138"/>
    </source>
</evidence>
<evidence type="ECO:0000256" key="3">
    <source>
        <dbReference type="ARBA" id="ARBA00023273"/>
    </source>
</evidence>
<dbReference type="Proteomes" id="UP001154114">
    <property type="component" value="Chromosome 10"/>
</dbReference>
<feature type="compositionally biased region" description="Basic and acidic residues" evidence="5">
    <location>
        <begin position="13"/>
        <end position="38"/>
    </location>
</feature>
<feature type="compositionally biased region" description="Basic residues" evidence="5">
    <location>
        <begin position="50"/>
        <end position="64"/>
    </location>
</feature>
<dbReference type="PANTHER" id="PTHR15654:SF1">
    <property type="entry name" value="COILED-COIL DOMAIN-CONTAINING PROTEIN 96"/>
    <property type="match status" value="1"/>
</dbReference>
<feature type="region of interest" description="Disordered" evidence="5">
    <location>
        <begin position="493"/>
        <end position="560"/>
    </location>
</feature>
<dbReference type="GO" id="GO:0036064">
    <property type="term" value="C:ciliary basal body"/>
    <property type="evidence" value="ECO:0007669"/>
    <property type="project" value="TreeGrafter"/>
</dbReference>
<feature type="compositionally biased region" description="Polar residues" evidence="5">
    <location>
        <begin position="1"/>
        <end position="12"/>
    </location>
</feature>
<feature type="domain" description="CCDC113/CCDC96 coiled-coil" evidence="6">
    <location>
        <begin position="241"/>
        <end position="415"/>
    </location>
</feature>